<evidence type="ECO:0000313" key="3">
    <source>
        <dbReference type="Proteomes" id="UP000299102"/>
    </source>
</evidence>
<evidence type="ECO:0000313" key="2">
    <source>
        <dbReference type="EMBL" id="GBP19544.1"/>
    </source>
</evidence>
<dbReference type="Proteomes" id="UP000299102">
    <property type="component" value="Unassembled WGS sequence"/>
</dbReference>
<dbReference type="AlphaFoldDB" id="A0A4C1U0G2"/>
<comment type="caution">
    <text evidence="2">The sequence shown here is derived from an EMBL/GenBank/DDBJ whole genome shotgun (WGS) entry which is preliminary data.</text>
</comment>
<evidence type="ECO:0000256" key="1">
    <source>
        <dbReference type="SAM" id="MobiDB-lite"/>
    </source>
</evidence>
<sequence>MKRGNPSGRRPTGHFTRGADPAPRVRGVHLSPAGVELFDPSVWQWPLDRFNLRGSYALIMSHVHVTNSLLSNELVMNEKYFHSLPITESHHRTARYTFTLDPIASGRRSTTFRAACFQSTERTYIDGAFPHDIQAFAIHRQSSAWPVSERRSLMSCKVIRRVQYSKYAPE</sequence>
<proteinExistence type="predicted"/>
<organism evidence="2 3">
    <name type="scientific">Eumeta variegata</name>
    <name type="common">Bagworm moth</name>
    <name type="synonym">Eumeta japonica</name>
    <dbReference type="NCBI Taxonomy" id="151549"/>
    <lineage>
        <taxon>Eukaryota</taxon>
        <taxon>Metazoa</taxon>
        <taxon>Ecdysozoa</taxon>
        <taxon>Arthropoda</taxon>
        <taxon>Hexapoda</taxon>
        <taxon>Insecta</taxon>
        <taxon>Pterygota</taxon>
        <taxon>Neoptera</taxon>
        <taxon>Endopterygota</taxon>
        <taxon>Lepidoptera</taxon>
        <taxon>Glossata</taxon>
        <taxon>Ditrysia</taxon>
        <taxon>Tineoidea</taxon>
        <taxon>Psychidae</taxon>
        <taxon>Oiketicinae</taxon>
        <taxon>Eumeta</taxon>
    </lineage>
</organism>
<reference evidence="2 3" key="1">
    <citation type="journal article" date="2019" name="Commun. Biol.">
        <title>The bagworm genome reveals a unique fibroin gene that provides high tensile strength.</title>
        <authorList>
            <person name="Kono N."/>
            <person name="Nakamura H."/>
            <person name="Ohtoshi R."/>
            <person name="Tomita M."/>
            <person name="Numata K."/>
            <person name="Arakawa K."/>
        </authorList>
    </citation>
    <scope>NUCLEOTIDE SEQUENCE [LARGE SCALE GENOMIC DNA]</scope>
</reference>
<gene>
    <name evidence="2" type="ORF">EVAR_102092_1</name>
</gene>
<name>A0A4C1U0G2_EUMVA</name>
<feature type="region of interest" description="Disordered" evidence="1">
    <location>
        <begin position="1"/>
        <end position="25"/>
    </location>
</feature>
<dbReference type="EMBL" id="BGZK01000109">
    <property type="protein sequence ID" value="GBP19544.1"/>
    <property type="molecule type" value="Genomic_DNA"/>
</dbReference>
<accession>A0A4C1U0G2</accession>
<keyword evidence="3" id="KW-1185">Reference proteome</keyword>
<protein>
    <submittedName>
        <fullName evidence="2">Uncharacterized protein</fullName>
    </submittedName>
</protein>